<reference evidence="7" key="1">
    <citation type="journal article" date="2019" name="bioRxiv">
        <title>The Genome of the Zebra Mussel, Dreissena polymorpha: A Resource for Invasive Species Research.</title>
        <authorList>
            <person name="McCartney M.A."/>
            <person name="Auch B."/>
            <person name="Kono T."/>
            <person name="Mallez S."/>
            <person name="Zhang Y."/>
            <person name="Obille A."/>
            <person name="Becker A."/>
            <person name="Abrahante J.E."/>
            <person name="Garbe J."/>
            <person name="Badalamenti J.P."/>
            <person name="Herman A."/>
            <person name="Mangelson H."/>
            <person name="Liachko I."/>
            <person name="Sullivan S."/>
            <person name="Sone E.D."/>
            <person name="Koren S."/>
            <person name="Silverstein K.A.T."/>
            <person name="Beckman K.B."/>
            <person name="Gohl D.M."/>
        </authorList>
    </citation>
    <scope>NUCLEOTIDE SEQUENCE</scope>
    <source>
        <strain evidence="7">Duluth1</strain>
        <tissue evidence="7">Whole animal</tissue>
    </source>
</reference>
<dbReference type="PANTHER" id="PTHR16201">
    <property type="entry name" value="SEVEN TRANSMEMBRANE PROTEIN 1-RELATED"/>
    <property type="match status" value="1"/>
</dbReference>
<dbReference type="AlphaFoldDB" id="A0A9D4JVT3"/>
<keyword evidence="3 6" id="KW-1133">Transmembrane helix</keyword>
<evidence type="ECO:0000256" key="1">
    <source>
        <dbReference type="ARBA" id="ARBA00004141"/>
    </source>
</evidence>
<keyword evidence="4 6" id="KW-0472">Membrane</keyword>
<organism evidence="7 8">
    <name type="scientific">Dreissena polymorpha</name>
    <name type="common">Zebra mussel</name>
    <name type="synonym">Mytilus polymorpha</name>
    <dbReference type="NCBI Taxonomy" id="45954"/>
    <lineage>
        <taxon>Eukaryota</taxon>
        <taxon>Metazoa</taxon>
        <taxon>Spiralia</taxon>
        <taxon>Lophotrochozoa</taxon>
        <taxon>Mollusca</taxon>
        <taxon>Bivalvia</taxon>
        <taxon>Autobranchia</taxon>
        <taxon>Heteroconchia</taxon>
        <taxon>Euheterodonta</taxon>
        <taxon>Imparidentia</taxon>
        <taxon>Neoheterodontei</taxon>
        <taxon>Myida</taxon>
        <taxon>Dreissenoidea</taxon>
        <taxon>Dreissenidae</taxon>
        <taxon>Dreissena</taxon>
    </lineage>
</organism>
<evidence type="ECO:0000256" key="2">
    <source>
        <dbReference type="ARBA" id="ARBA00022692"/>
    </source>
</evidence>
<proteinExistence type="inferred from homology"/>
<sequence length="336" mass="37347">MPWQPLLNHWQAGINSNSSDCSGDYIHWIYLILNDCVYDAKGVASEVLGLASLGTWMVVSIPQMVKNCRHIQGIEGISFMLILMWTLGDSSNLIGSILTKQLKLQIYLAIYFVFADLILFVQYLYYNFHWKKKHRGYESIPATSPLPLNSGTGSQMVLCVSGALLMCVHHSLWVLDSLPYQTEVRLNPAGRSLLATELGSSIFNTVEEKVGYAIGVGSSICYVFSRVAQMFKNYKRKSTDGLSVMMFILAVFGNVTYGLSILVRQQDANYLVKHLPWLIGSLGVVFLDSALLSQFIYYGTKGDFNDLLKQPLLNGPTDADADLEVRVTSAVSINAD</sequence>
<keyword evidence="2 6" id="KW-0812">Transmembrane</keyword>
<evidence type="ECO:0000256" key="3">
    <source>
        <dbReference type="ARBA" id="ARBA00022989"/>
    </source>
</evidence>
<feature type="transmembrane region" description="Helical" evidence="6">
    <location>
        <begin position="104"/>
        <end position="126"/>
    </location>
</feature>
<dbReference type="Proteomes" id="UP000828390">
    <property type="component" value="Unassembled WGS sequence"/>
</dbReference>
<name>A0A9D4JVT3_DREPO</name>
<reference evidence="7" key="2">
    <citation type="submission" date="2020-11" db="EMBL/GenBank/DDBJ databases">
        <authorList>
            <person name="McCartney M.A."/>
            <person name="Auch B."/>
            <person name="Kono T."/>
            <person name="Mallez S."/>
            <person name="Becker A."/>
            <person name="Gohl D.M."/>
            <person name="Silverstein K.A.T."/>
            <person name="Koren S."/>
            <person name="Bechman K.B."/>
            <person name="Herman A."/>
            <person name="Abrahante J.E."/>
            <person name="Garbe J."/>
        </authorList>
    </citation>
    <scope>NUCLEOTIDE SEQUENCE</scope>
    <source>
        <strain evidence="7">Duluth1</strain>
        <tissue evidence="7">Whole animal</tissue>
    </source>
</reference>
<evidence type="ECO:0000256" key="6">
    <source>
        <dbReference type="SAM" id="Phobius"/>
    </source>
</evidence>
<dbReference type="GO" id="GO:0015174">
    <property type="term" value="F:basic amino acid transmembrane transporter activity"/>
    <property type="evidence" value="ECO:0007669"/>
    <property type="project" value="TreeGrafter"/>
</dbReference>
<dbReference type="SMART" id="SM00679">
    <property type="entry name" value="CTNS"/>
    <property type="match status" value="2"/>
</dbReference>
<dbReference type="InterPro" id="IPR051415">
    <property type="entry name" value="LAAT-1"/>
</dbReference>
<dbReference type="PANTHER" id="PTHR16201:SF34">
    <property type="entry name" value="LYSOSOMAL AMINO ACID TRANSPORTER 1"/>
    <property type="match status" value="1"/>
</dbReference>
<protein>
    <recommendedName>
        <fullName evidence="9">PQ-loop repeat-containing protein 2</fullName>
    </recommendedName>
</protein>
<feature type="transmembrane region" description="Helical" evidence="6">
    <location>
        <begin position="47"/>
        <end position="65"/>
    </location>
</feature>
<accession>A0A9D4JVT3</accession>
<feature type="transmembrane region" description="Helical" evidence="6">
    <location>
        <begin position="77"/>
        <end position="98"/>
    </location>
</feature>
<dbReference type="OrthoDB" id="8048523at2759"/>
<feature type="transmembrane region" description="Helical" evidence="6">
    <location>
        <begin position="275"/>
        <end position="299"/>
    </location>
</feature>
<dbReference type="GO" id="GO:0098852">
    <property type="term" value="C:lytic vacuole membrane"/>
    <property type="evidence" value="ECO:0007669"/>
    <property type="project" value="UniProtKB-ARBA"/>
</dbReference>
<comment type="subcellular location">
    <subcellularLocation>
        <location evidence="1">Membrane</location>
        <topology evidence="1">Multi-pass membrane protein</topology>
    </subcellularLocation>
</comment>
<evidence type="ECO:0000313" key="8">
    <source>
        <dbReference type="Proteomes" id="UP000828390"/>
    </source>
</evidence>
<evidence type="ECO:0000313" key="7">
    <source>
        <dbReference type="EMBL" id="KAH3822172.1"/>
    </source>
</evidence>
<dbReference type="Pfam" id="PF04193">
    <property type="entry name" value="PQ-loop"/>
    <property type="match status" value="2"/>
</dbReference>
<keyword evidence="8" id="KW-1185">Reference proteome</keyword>
<dbReference type="InterPro" id="IPR006603">
    <property type="entry name" value="PQ-loop_rpt"/>
</dbReference>
<gene>
    <name evidence="7" type="ORF">DPMN_123943</name>
</gene>
<dbReference type="EMBL" id="JAIWYP010000005">
    <property type="protein sequence ID" value="KAH3822172.1"/>
    <property type="molecule type" value="Genomic_DNA"/>
</dbReference>
<evidence type="ECO:0000256" key="4">
    <source>
        <dbReference type="ARBA" id="ARBA00023136"/>
    </source>
</evidence>
<evidence type="ECO:0000256" key="5">
    <source>
        <dbReference type="ARBA" id="ARBA00038039"/>
    </source>
</evidence>
<dbReference type="FunFam" id="1.20.1280.290:FF:000009">
    <property type="entry name" value="PQ loop repeat family protein"/>
    <property type="match status" value="1"/>
</dbReference>
<comment type="caution">
    <text evidence="7">The sequence shown here is derived from an EMBL/GenBank/DDBJ whole genome shotgun (WGS) entry which is preliminary data.</text>
</comment>
<feature type="transmembrane region" description="Helical" evidence="6">
    <location>
        <begin position="241"/>
        <end position="263"/>
    </location>
</feature>
<dbReference type="Gene3D" id="1.20.1280.290">
    <property type="match status" value="2"/>
</dbReference>
<evidence type="ECO:0008006" key="9">
    <source>
        <dbReference type="Google" id="ProtNLM"/>
    </source>
</evidence>
<comment type="similarity">
    <text evidence="5">Belongs to the laat-1 family.</text>
</comment>